<dbReference type="PANTHER" id="PTHR30218">
    <property type="entry name" value="POLYPHOSPHATE KINASE"/>
    <property type="match status" value="1"/>
</dbReference>
<dbReference type="InterPro" id="IPR041108">
    <property type="entry name" value="PP_kinase_C_1"/>
</dbReference>
<comment type="PTM">
    <text evidence="6 7">An intermediate of this reaction is the autophosphorylated ppk in which a phosphate is covalently linked to a histidine residue through a N-P bond.</text>
</comment>
<reference evidence="12 13" key="1">
    <citation type="submission" date="2020-08" db="EMBL/GenBank/DDBJ databases">
        <title>Arenibacter gaetbuli sp. nov., isolated from a sand dune.</title>
        <authorList>
            <person name="Park S."/>
            <person name="Yoon J.-H."/>
        </authorList>
    </citation>
    <scope>NUCLEOTIDE SEQUENCE [LARGE SCALE GENOMIC DNA]</scope>
    <source>
        <strain evidence="12 13">BSSL-BM3</strain>
    </source>
</reference>
<feature type="binding site" evidence="6">
    <location>
        <position position="46"/>
    </location>
    <ligand>
        <name>ATP</name>
        <dbReference type="ChEBI" id="CHEBI:30616"/>
    </ligand>
</feature>
<keyword evidence="1 6" id="KW-0597">Phosphoprotein</keyword>
<evidence type="ECO:0000256" key="2">
    <source>
        <dbReference type="ARBA" id="ARBA00022679"/>
    </source>
</evidence>
<feature type="binding site" evidence="6">
    <location>
        <position position="381"/>
    </location>
    <ligand>
        <name>Mg(2+)</name>
        <dbReference type="ChEBI" id="CHEBI:18420"/>
    </ligand>
</feature>
<comment type="function">
    <text evidence="6 7">Catalyzes the reversible transfer of the terminal phosphate of ATP to form a long-chain polyphosphate (polyP).</text>
</comment>
<keyword evidence="3 6" id="KW-0547">Nucleotide-binding</keyword>
<feature type="active site" description="Phosphohistidine intermediate" evidence="6">
    <location>
        <position position="441"/>
    </location>
</feature>
<evidence type="ECO:0000256" key="7">
    <source>
        <dbReference type="RuleBase" id="RU003800"/>
    </source>
</evidence>
<dbReference type="Pfam" id="PF13090">
    <property type="entry name" value="PP_kinase_C"/>
    <property type="match status" value="1"/>
</dbReference>
<dbReference type="InterPro" id="IPR003414">
    <property type="entry name" value="PP_kinase"/>
</dbReference>
<dbReference type="EC" id="2.7.4.1" evidence="6 7"/>
<evidence type="ECO:0000256" key="3">
    <source>
        <dbReference type="ARBA" id="ARBA00022741"/>
    </source>
</evidence>
<comment type="cofactor">
    <cofactor evidence="6">
        <name>Mg(2+)</name>
        <dbReference type="ChEBI" id="CHEBI:18420"/>
    </cofactor>
</comment>
<dbReference type="InterPro" id="IPR024953">
    <property type="entry name" value="PP_kinase_middle"/>
</dbReference>
<feature type="domain" description="Polyphosphate kinase N-terminal" evidence="9">
    <location>
        <begin position="8"/>
        <end position="113"/>
    </location>
</feature>
<evidence type="ECO:0000256" key="1">
    <source>
        <dbReference type="ARBA" id="ARBA00022553"/>
    </source>
</evidence>
<feature type="binding site" evidence="6">
    <location>
        <position position="598"/>
    </location>
    <ligand>
        <name>ATP</name>
        <dbReference type="ChEBI" id="CHEBI:30616"/>
    </ligand>
</feature>
<dbReference type="InterPro" id="IPR036832">
    <property type="entry name" value="PPK_N_dom_sf"/>
</dbReference>
<evidence type="ECO:0000256" key="6">
    <source>
        <dbReference type="HAMAP-Rule" id="MF_00347"/>
    </source>
</evidence>
<dbReference type="RefSeq" id="WP_187584891.1">
    <property type="nucleotide sequence ID" value="NZ_JACLHY010000011.1"/>
</dbReference>
<dbReference type="InterPro" id="IPR036830">
    <property type="entry name" value="PP_kinase_middle_dom_sf"/>
</dbReference>
<feature type="binding site" evidence="6">
    <location>
        <position position="474"/>
    </location>
    <ligand>
        <name>ATP</name>
        <dbReference type="ChEBI" id="CHEBI:30616"/>
    </ligand>
</feature>
<feature type="binding site" evidence="6">
    <location>
        <position position="411"/>
    </location>
    <ligand>
        <name>Mg(2+)</name>
        <dbReference type="ChEBI" id="CHEBI:18420"/>
    </ligand>
</feature>
<evidence type="ECO:0000259" key="11">
    <source>
        <dbReference type="Pfam" id="PF17941"/>
    </source>
</evidence>
<feature type="domain" description="Polyphosphate kinase C-terminal" evidence="10">
    <location>
        <begin position="509"/>
        <end position="679"/>
    </location>
</feature>
<dbReference type="InterPro" id="IPR025198">
    <property type="entry name" value="PPK_N_dom"/>
</dbReference>
<keyword evidence="4 6" id="KW-0418">Kinase</keyword>
<accession>A0ABR7QNE9</accession>
<evidence type="ECO:0000256" key="5">
    <source>
        <dbReference type="ARBA" id="ARBA00022840"/>
    </source>
</evidence>
<keyword evidence="6" id="KW-0479">Metal-binding</keyword>
<dbReference type="InterPro" id="IPR025200">
    <property type="entry name" value="PPK_C_dom2"/>
</dbReference>
<dbReference type="CDD" id="cd09167">
    <property type="entry name" value="PLDc_EcPPK1_C2_like"/>
    <property type="match status" value="1"/>
</dbReference>
<feature type="domain" description="Polyphosphate kinase middle" evidence="8">
    <location>
        <begin position="123"/>
        <end position="311"/>
    </location>
</feature>
<protein>
    <recommendedName>
        <fullName evidence="6 7">Polyphosphate kinase</fullName>
        <ecNumber evidence="6 7">2.7.4.1</ecNumber>
    </recommendedName>
    <alternativeName>
        <fullName evidence="6">ATP-polyphosphate phosphotransferase</fullName>
    </alternativeName>
    <alternativeName>
        <fullName evidence="6">Polyphosphoric acid kinase</fullName>
    </alternativeName>
</protein>
<dbReference type="NCBIfam" id="TIGR03705">
    <property type="entry name" value="poly_P_kin"/>
    <property type="match status" value="1"/>
</dbReference>
<keyword evidence="2 6" id="KW-0808">Transferase</keyword>
<evidence type="ECO:0000259" key="10">
    <source>
        <dbReference type="Pfam" id="PF13090"/>
    </source>
</evidence>
<evidence type="ECO:0000313" key="12">
    <source>
        <dbReference type="EMBL" id="MBC8768726.1"/>
    </source>
</evidence>
<dbReference type="SUPFAM" id="SSF140356">
    <property type="entry name" value="PPK N-terminal domain-like"/>
    <property type="match status" value="1"/>
</dbReference>
<dbReference type="Gene3D" id="3.30.1840.10">
    <property type="entry name" value="Polyphosphate kinase middle domain"/>
    <property type="match status" value="1"/>
</dbReference>
<proteinExistence type="inferred from homology"/>
<dbReference type="PIRSF" id="PIRSF015589">
    <property type="entry name" value="PP_kinase"/>
    <property type="match status" value="1"/>
</dbReference>
<dbReference type="Pfam" id="PF02503">
    <property type="entry name" value="PP_kinase"/>
    <property type="match status" value="1"/>
</dbReference>
<organism evidence="12 13">
    <name type="scientific">Arenibacter arenosicollis</name>
    <dbReference type="NCBI Taxonomy" id="2762274"/>
    <lineage>
        <taxon>Bacteria</taxon>
        <taxon>Pseudomonadati</taxon>
        <taxon>Bacteroidota</taxon>
        <taxon>Flavobacteriia</taxon>
        <taxon>Flavobacteriales</taxon>
        <taxon>Flavobacteriaceae</taxon>
        <taxon>Arenibacter</taxon>
    </lineage>
</organism>
<feature type="domain" description="Polyphosphate kinase C-terminal" evidence="11">
    <location>
        <begin position="338"/>
        <end position="501"/>
    </location>
</feature>
<gene>
    <name evidence="12" type="primary">ppk1</name>
    <name evidence="6" type="synonym">ppk</name>
    <name evidence="12" type="ORF">H4O18_12045</name>
</gene>
<comment type="catalytic activity">
    <reaction evidence="6 7">
        <text>[phosphate](n) + ATP = [phosphate](n+1) + ADP</text>
        <dbReference type="Rhea" id="RHEA:19573"/>
        <dbReference type="Rhea" id="RHEA-COMP:9859"/>
        <dbReference type="Rhea" id="RHEA-COMP:14280"/>
        <dbReference type="ChEBI" id="CHEBI:16838"/>
        <dbReference type="ChEBI" id="CHEBI:30616"/>
        <dbReference type="ChEBI" id="CHEBI:456216"/>
        <dbReference type="EC" id="2.7.4.1"/>
    </reaction>
</comment>
<dbReference type="Gene3D" id="3.30.870.10">
    <property type="entry name" value="Endonuclease Chain A"/>
    <property type="match status" value="2"/>
</dbReference>
<dbReference type="Gene3D" id="1.20.58.310">
    <property type="entry name" value="Polyphosphate kinase N-terminal domain"/>
    <property type="match status" value="1"/>
</dbReference>
<dbReference type="SUPFAM" id="SSF56024">
    <property type="entry name" value="Phospholipase D/nuclease"/>
    <property type="match status" value="2"/>
</dbReference>
<evidence type="ECO:0000259" key="8">
    <source>
        <dbReference type="Pfam" id="PF02503"/>
    </source>
</evidence>
<dbReference type="EMBL" id="JACLHY010000011">
    <property type="protein sequence ID" value="MBC8768726.1"/>
    <property type="molecule type" value="Genomic_DNA"/>
</dbReference>
<keyword evidence="5 6" id="KW-0067">ATP-binding</keyword>
<sequence>MIKSKNQYINREISWLSFNERVLQESADKNVPLIERLRFLGIFSNNLDEFFKVRYATVKRIVEAGRTGKSVLGGETAKDLLEEITDVVIKQQTKSLKILSDIEKELEGQNIFLVNEKKITEAQCSFIKNYFIEKVSPVLMTIILNDLAGFPMLKDTAAYLAVKLILKQHPDSKTTAKEKRYALIEIPKGIDRFVVLPKEGDKNYIMILDDLIRYCLGSIFNMFDYESISAHMIKITRDAELDMDNDLSKSFIEKISSSVEHRKISDPVRFVYDKSIGKDTLEFLKDKMDIEDTDSVIPGGRYHNRRDYMGFPSLGRNDLMYDKITALPVKGISMEGSLFERISEKDFLQYTPYQTFSYIIKFLREAALDPKVRNIKITVYRLADNSQVAASLINAVKNGKHVTVQIELQARFDEQANIEYAEQLQAEGVKLIFGVRGLKVHSKICLVEREEGSHTKRYGFVSTGNFNESTARIYTDYTLFTAHDGILKELNKVFDFFETTYKINKYKHLIVSPHYTKNVFKKLIDKEIQYAKAGKEAYIKIKMNSFTSYKMVDKLYEASRAGVKIQLIIRGVCCLVPGVKGMSENIEAISIVDKFLEHPRVFIFGNDGNSKVYISSADWMTRNLDYRVEVGVPIYDADVKQELLDTFDISWRDNVKARVFSEKHDNAYRKNNNSKVRSQFATYDYYLNKLNS</sequence>
<keyword evidence="6" id="KW-0460">Magnesium</keyword>
<comment type="caution">
    <text evidence="12">The sequence shown here is derived from an EMBL/GenBank/DDBJ whole genome shotgun (WGS) entry which is preliminary data.</text>
</comment>
<evidence type="ECO:0000256" key="4">
    <source>
        <dbReference type="ARBA" id="ARBA00022777"/>
    </source>
</evidence>
<evidence type="ECO:0000259" key="9">
    <source>
        <dbReference type="Pfam" id="PF13089"/>
    </source>
</evidence>
<dbReference type="CDD" id="cd09164">
    <property type="entry name" value="PLDc_EcPPK1_C1_like"/>
    <property type="match status" value="1"/>
</dbReference>
<feature type="binding site" evidence="6">
    <location>
        <position position="570"/>
    </location>
    <ligand>
        <name>ATP</name>
        <dbReference type="ChEBI" id="CHEBI:30616"/>
    </ligand>
</feature>
<comment type="similarity">
    <text evidence="6 7">Belongs to the polyphosphate kinase 1 (PPK1) family.</text>
</comment>
<dbReference type="GO" id="GO:0008976">
    <property type="term" value="F:polyphosphate kinase activity"/>
    <property type="evidence" value="ECO:0007669"/>
    <property type="project" value="UniProtKB-EC"/>
</dbReference>
<name>A0ABR7QNE9_9FLAO</name>
<evidence type="ECO:0000313" key="13">
    <source>
        <dbReference type="Proteomes" id="UP000618952"/>
    </source>
</evidence>
<dbReference type="SUPFAM" id="SSF143724">
    <property type="entry name" value="PHP14-like"/>
    <property type="match status" value="1"/>
</dbReference>
<dbReference type="NCBIfam" id="NF003917">
    <property type="entry name" value="PRK05443.1-1"/>
    <property type="match status" value="1"/>
</dbReference>
<dbReference type="Pfam" id="PF17941">
    <property type="entry name" value="PP_kinase_C_1"/>
    <property type="match status" value="1"/>
</dbReference>
<dbReference type="PANTHER" id="PTHR30218:SF0">
    <property type="entry name" value="POLYPHOSPHATE KINASE"/>
    <property type="match status" value="1"/>
</dbReference>
<dbReference type="Proteomes" id="UP000618952">
    <property type="component" value="Unassembled WGS sequence"/>
</dbReference>
<dbReference type="Pfam" id="PF13089">
    <property type="entry name" value="PP_kinase_N"/>
    <property type="match status" value="1"/>
</dbReference>
<dbReference type="HAMAP" id="MF_00347">
    <property type="entry name" value="Polyphosphate_kinase"/>
    <property type="match status" value="1"/>
</dbReference>
<keyword evidence="13" id="KW-1185">Reference proteome</keyword>